<protein>
    <recommendedName>
        <fullName evidence="2">C-type lectin domain-containing protein</fullName>
    </recommendedName>
</protein>
<feature type="domain" description="C-type lectin" evidence="2">
    <location>
        <begin position="146"/>
        <end position="256"/>
    </location>
</feature>
<dbReference type="AlphaFoldDB" id="A0A7J5YQK4"/>
<sequence>MGTLHVPADRTESQTNTGTFCPPHAHMSVTVRHLLCFCSSVKLVVLLSLRIFICTFFFSTQNNQLPITMKTVVVLSVLLCAAFAAPAEHKEKAPEAAVAALKEQMVPVPEMEVEMKKVEEEFVPEDSVPVPRNARFNYCPDGWYSHNSRCFLVVNTASTWYNAEEHCTILGAHLASVTNPREYAFLQEITKRSSLSSAWLGGFSLQNRWMWIDSQGFYYTNWYSQSSSSSYPCMYLNTGYGWSNSQCTSTRRFICSKNPFSYLSGTHNQRLIGTEYLTAEDIVAELSAKITNTSCSRFNINRANVWDGAIRGFKGASFDPSHEMSVKFTDDEGQTEDGVDTGGPKREFLTLLMECLRMRRKHHKENPFTTSIKPPNKQIWINTNSFRLFRLAFTFRWFGITCFGRFRSRIPGREIPSAAATSMRVPEGKKMRKRQAMKLKQGFHVKCDENHPPSSGRNVFSMKILLILSVILCVTLSIRAATGMNADTAVLPQARFSFCLDGWLSFRGNCYYLSNNVDIWRNAESFCAGYGGSLASAHNIWEYNFLQRVVNTGGHAFAWIGGYFFEGDWRWEDGSEFNYHHWETVSSTDHYQCLQLNSQESRGWSNHGCSMSFAFVCQLVVLLSLRIFICTFFFSTQNNQLPITMKTVVVLSVLLCAAFAAPAEHKEKAPEAAVAALKEQMVPVPEMEVEMKKVEEEFVPEDSVPVPRNARFNYCPDGWYSHNSRCFLVVNTASTWYNAEEHCTILGAHLASVTNPREYAFLQEITKRSSLSSAWLGGFSLQNRWMWIDSQGFYYTNWYSQSSSSSYPCMYLNTGCKMFWWTSSNSSFPMAACTLSRQAFSLGLPPNTSRPAATG</sequence>
<evidence type="ECO:0000313" key="4">
    <source>
        <dbReference type="Proteomes" id="UP000518266"/>
    </source>
</evidence>
<dbReference type="OrthoDB" id="441660at2759"/>
<dbReference type="Gene3D" id="3.10.100.10">
    <property type="entry name" value="Mannose-Binding Protein A, subunit A"/>
    <property type="match status" value="3"/>
</dbReference>
<keyword evidence="4" id="KW-1185">Reference proteome</keyword>
<dbReference type="EMBL" id="JAAKFY010000009">
    <property type="protein sequence ID" value="KAF3851852.1"/>
    <property type="molecule type" value="Genomic_DNA"/>
</dbReference>
<dbReference type="CDD" id="cd00037">
    <property type="entry name" value="CLECT"/>
    <property type="match status" value="3"/>
</dbReference>
<dbReference type="InterPro" id="IPR035983">
    <property type="entry name" value="Hect_E3_ubiquitin_ligase"/>
</dbReference>
<feature type="domain" description="C-type lectin" evidence="2">
    <location>
        <begin position="506"/>
        <end position="618"/>
    </location>
</feature>
<dbReference type="Gene3D" id="3.90.1750.10">
    <property type="entry name" value="Hect, E3 ligase catalytic domains"/>
    <property type="match status" value="1"/>
</dbReference>
<dbReference type="PROSITE" id="PS50041">
    <property type="entry name" value="C_TYPE_LECTIN_2"/>
    <property type="match status" value="3"/>
</dbReference>
<dbReference type="SUPFAM" id="SSF56204">
    <property type="entry name" value="Hect, E3 ligase catalytic domain"/>
    <property type="match status" value="1"/>
</dbReference>
<reference evidence="3 4" key="1">
    <citation type="submission" date="2020-03" db="EMBL/GenBank/DDBJ databases">
        <title>Dissostichus mawsoni Genome sequencing and assembly.</title>
        <authorList>
            <person name="Park H."/>
        </authorList>
    </citation>
    <scope>NUCLEOTIDE SEQUENCE [LARGE SCALE GENOMIC DNA]</scope>
    <source>
        <strain evidence="3">DM0001</strain>
        <tissue evidence="3">Muscle</tissue>
    </source>
</reference>
<dbReference type="PROSITE" id="PS00615">
    <property type="entry name" value="C_TYPE_LECTIN_1"/>
    <property type="match status" value="2"/>
</dbReference>
<name>A0A7J5YQK4_DISMA</name>
<feature type="domain" description="C-type lectin" evidence="2">
    <location>
        <begin position="722"/>
        <end position="834"/>
    </location>
</feature>
<dbReference type="InterPro" id="IPR018378">
    <property type="entry name" value="C-type_lectin_CS"/>
</dbReference>
<proteinExistence type="predicted"/>
<dbReference type="GO" id="GO:0004842">
    <property type="term" value="F:ubiquitin-protein transferase activity"/>
    <property type="evidence" value="ECO:0007669"/>
    <property type="project" value="InterPro"/>
</dbReference>
<evidence type="ECO:0000313" key="3">
    <source>
        <dbReference type="EMBL" id="KAF3851852.1"/>
    </source>
</evidence>
<evidence type="ECO:0000256" key="1">
    <source>
        <dbReference type="ARBA" id="ARBA00023157"/>
    </source>
</evidence>
<evidence type="ECO:0000259" key="2">
    <source>
        <dbReference type="PROSITE" id="PS50041"/>
    </source>
</evidence>
<dbReference type="InterPro" id="IPR001304">
    <property type="entry name" value="C-type_lectin-like"/>
</dbReference>
<comment type="caution">
    <text evidence="3">The sequence shown here is derived from an EMBL/GenBank/DDBJ whole genome shotgun (WGS) entry which is preliminary data.</text>
</comment>
<dbReference type="SUPFAM" id="SSF56436">
    <property type="entry name" value="C-type lectin-like"/>
    <property type="match status" value="3"/>
</dbReference>
<dbReference type="InterPro" id="IPR050111">
    <property type="entry name" value="C-type_lectin/snaclec_domain"/>
</dbReference>
<dbReference type="InterPro" id="IPR016186">
    <property type="entry name" value="C-type_lectin-like/link_sf"/>
</dbReference>
<dbReference type="Pfam" id="PF00059">
    <property type="entry name" value="Lectin_C"/>
    <property type="match status" value="3"/>
</dbReference>
<gene>
    <name evidence="3" type="ORF">F7725_005207</name>
</gene>
<accession>A0A7J5YQK4</accession>
<dbReference type="PANTHER" id="PTHR22803">
    <property type="entry name" value="MANNOSE, PHOSPHOLIPASE, LECTIN RECEPTOR RELATED"/>
    <property type="match status" value="1"/>
</dbReference>
<organism evidence="3 4">
    <name type="scientific">Dissostichus mawsoni</name>
    <name type="common">Antarctic cod</name>
    <dbReference type="NCBI Taxonomy" id="36200"/>
    <lineage>
        <taxon>Eukaryota</taxon>
        <taxon>Metazoa</taxon>
        <taxon>Chordata</taxon>
        <taxon>Craniata</taxon>
        <taxon>Vertebrata</taxon>
        <taxon>Euteleostomi</taxon>
        <taxon>Actinopterygii</taxon>
        <taxon>Neopterygii</taxon>
        <taxon>Teleostei</taxon>
        <taxon>Neoteleostei</taxon>
        <taxon>Acanthomorphata</taxon>
        <taxon>Eupercaria</taxon>
        <taxon>Perciformes</taxon>
        <taxon>Notothenioidei</taxon>
        <taxon>Nototheniidae</taxon>
        <taxon>Dissostichus</taxon>
    </lineage>
</organism>
<dbReference type="SMART" id="SM00034">
    <property type="entry name" value="CLECT"/>
    <property type="match status" value="3"/>
</dbReference>
<keyword evidence="1" id="KW-1015">Disulfide bond</keyword>
<dbReference type="InterPro" id="IPR016187">
    <property type="entry name" value="CTDL_fold"/>
</dbReference>
<dbReference type="Proteomes" id="UP000518266">
    <property type="component" value="Unassembled WGS sequence"/>
</dbReference>